<accession>A0A6I4W882</accession>
<name>A0A6I4W882_9ACTN</name>
<dbReference type="InterPro" id="IPR013974">
    <property type="entry name" value="SAF"/>
</dbReference>
<sequence>MNPRQRRGVLLMILAGIGSIVVFVSVVGYVGDVRAEVGVKTEVLQLRQAVPAYTEVRPEMLQRVRVPRKWTPRTMVGDPAQLKGKVAAADLPAGSYLQQGMLVPAPDLQPGQREIAIMIDAETGVAGKVQEGMLVDIYATYQTTDGAKQTSCAARIVKSAKVIHIGGVTTQRDDKNAQQTDSVVPITFALSASDSLKLTREESFADKIRLALIGGSGLAPDDVRLAPVCQTVPAR</sequence>
<dbReference type="EMBL" id="WUTW01000001">
    <property type="protein sequence ID" value="MXQ62942.1"/>
    <property type="molecule type" value="Genomic_DNA"/>
</dbReference>
<dbReference type="OrthoDB" id="3468004at2"/>
<dbReference type="SMART" id="SM00858">
    <property type="entry name" value="SAF"/>
    <property type="match status" value="1"/>
</dbReference>
<dbReference type="InterPro" id="IPR031571">
    <property type="entry name" value="RcpC_dom"/>
</dbReference>
<evidence type="ECO:0000313" key="3">
    <source>
        <dbReference type="EMBL" id="MXQ62942.1"/>
    </source>
</evidence>
<keyword evidence="1" id="KW-0472">Membrane</keyword>
<keyword evidence="1" id="KW-1133">Transmembrane helix</keyword>
<dbReference type="Proteomes" id="UP000431901">
    <property type="component" value="Unassembled WGS sequence"/>
</dbReference>
<evidence type="ECO:0000313" key="4">
    <source>
        <dbReference type="Proteomes" id="UP000431901"/>
    </source>
</evidence>
<dbReference type="AlphaFoldDB" id="A0A6I4W882"/>
<feature type="transmembrane region" description="Helical" evidence="1">
    <location>
        <begin position="9"/>
        <end position="31"/>
    </location>
</feature>
<dbReference type="NCBIfam" id="TIGR03177">
    <property type="entry name" value="pilus_cpaB"/>
    <property type="match status" value="1"/>
</dbReference>
<dbReference type="Pfam" id="PF08666">
    <property type="entry name" value="SAF"/>
    <property type="match status" value="1"/>
</dbReference>
<feature type="domain" description="SAF" evidence="2">
    <location>
        <begin position="41"/>
        <end position="103"/>
    </location>
</feature>
<dbReference type="RefSeq" id="WP_161101161.1">
    <property type="nucleotide sequence ID" value="NZ_JBHLYI010000002.1"/>
</dbReference>
<organism evidence="3 4">
    <name type="scientific">Actinomadura rayongensis</name>
    <dbReference type="NCBI Taxonomy" id="1429076"/>
    <lineage>
        <taxon>Bacteria</taxon>
        <taxon>Bacillati</taxon>
        <taxon>Actinomycetota</taxon>
        <taxon>Actinomycetes</taxon>
        <taxon>Streptosporangiales</taxon>
        <taxon>Thermomonosporaceae</taxon>
        <taxon>Actinomadura</taxon>
    </lineage>
</organism>
<keyword evidence="1" id="KW-0812">Transmembrane</keyword>
<protein>
    <submittedName>
        <fullName evidence="3">Flp pilus assembly protein CpaB</fullName>
    </submittedName>
</protein>
<comment type="caution">
    <text evidence="3">The sequence shown here is derived from an EMBL/GenBank/DDBJ whole genome shotgun (WGS) entry which is preliminary data.</text>
</comment>
<dbReference type="CDD" id="cd11614">
    <property type="entry name" value="SAF_CpaB_FlgA_like"/>
    <property type="match status" value="1"/>
</dbReference>
<proteinExistence type="predicted"/>
<dbReference type="InterPro" id="IPR017592">
    <property type="entry name" value="Pilus_assmbl_Flp-typ_CpaB"/>
</dbReference>
<evidence type="ECO:0000259" key="2">
    <source>
        <dbReference type="SMART" id="SM00858"/>
    </source>
</evidence>
<gene>
    <name evidence="3" type="primary">cpaB</name>
    <name evidence="3" type="ORF">GQ466_02730</name>
</gene>
<dbReference type="Pfam" id="PF16976">
    <property type="entry name" value="RcpC"/>
    <property type="match status" value="1"/>
</dbReference>
<keyword evidence="4" id="KW-1185">Reference proteome</keyword>
<reference evidence="3 4" key="1">
    <citation type="submission" date="2019-12" db="EMBL/GenBank/DDBJ databases">
        <title>Nocardia macrotermitis sp. nov. and Nocardia aurantia sp. nov., isolated from the gut of the fungus growing-termite Macrotermes natalensis.</title>
        <authorList>
            <person name="Christine B."/>
            <person name="Rene B."/>
        </authorList>
    </citation>
    <scope>NUCLEOTIDE SEQUENCE [LARGE SCALE GENOMIC DNA]</scope>
    <source>
        <strain evidence="3 4">DSM 102126</strain>
    </source>
</reference>
<evidence type="ECO:0000256" key="1">
    <source>
        <dbReference type="SAM" id="Phobius"/>
    </source>
</evidence>